<feature type="domain" description="Squalene cyclase N-terminal" evidence="5">
    <location>
        <begin position="4"/>
        <end position="221"/>
    </location>
</feature>
<dbReference type="EMBL" id="PQIB02000012">
    <property type="protein sequence ID" value="RLM80398.1"/>
    <property type="molecule type" value="Genomic_DNA"/>
</dbReference>
<dbReference type="GO" id="GO:0031559">
    <property type="term" value="F:oxidosqualene cyclase activity"/>
    <property type="evidence" value="ECO:0007669"/>
    <property type="project" value="UniProtKB-ARBA"/>
</dbReference>
<dbReference type="GO" id="GO:0005811">
    <property type="term" value="C:lipid droplet"/>
    <property type="evidence" value="ECO:0007669"/>
    <property type="project" value="InterPro"/>
</dbReference>
<evidence type="ECO:0000256" key="2">
    <source>
        <dbReference type="ARBA" id="ARBA00022737"/>
    </source>
</evidence>
<dbReference type="OrthoDB" id="21502at2759"/>
<evidence type="ECO:0008006" key="8">
    <source>
        <dbReference type="Google" id="ProtNLM"/>
    </source>
</evidence>
<dbReference type="PROSITE" id="PS01074">
    <property type="entry name" value="TERPENE_SYNTHASES"/>
    <property type="match status" value="1"/>
</dbReference>
<evidence type="ECO:0000313" key="7">
    <source>
        <dbReference type="Proteomes" id="UP000275267"/>
    </source>
</evidence>
<feature type="domain" description="Squalene cyclase C-terminal" evidence="4">
    <location>
        <begin position="346"/>
        <end position="519"/>
    </location>
</feature>
<sequence length="531" mass="60876">MFGTCSNYITLRLLGEEPNDEDSALAKGRAWILSHGGATLVPQWGKIWLSILGVYDWSGNNPIFPELWLAPKFLPFHPGKFWCLTRMVYLPMAYLYGKKFVGPITPTILALREEIYSTWYVKIDWSKARNACAKEDLLCPRTDLQNAVWTTLYRCVEPVLSSWPVNKLRDRALDNLMEHIHYEDENTQYVCICSVNKALNMVCCWVENPNSSAFKHHLARIPDFLWLSDDGMKAQVYDGCQSWETAFIIQAFCATDLVNEYIPTIQRAYEFMKHSQVMRNHPGDQSYWHRHRSKGSRTLSSADNRWAVSDTTGEALKLKQFTHYIGSYPECTSSVIQALILFKELYPSYRTEEINESIRKAAIFIESRQKEDGSWLGTWGVCFTYGAFFSIKGLVASGRTYENSSSIRKACQFLLSKQLSTGGWGESHVSNETKVYVNIEGSHAHAVNTAWAMLALIYAEQFERDPTPLHHAAKELINMQLQTGEFPQQEHVGCFNCSLFFNYPNYRNIFPIWALGEYRCCLRANKSNGSM</sequence>
<keyword evidence="3" id="KW-0413">Isomerase</keyword>
<dbReference type="InterPro" id="IPR002365">
    <property type="entry name" value="Terpene_synthase_CS"/>
</dbReference>
<reference evidence="7" key="1">
    <citation type="journal article" date="2019" name="Nat. Commun.">
        <title>The genome of broomcorn millet.</title>
        <authorList>
            <person name="Zou C."/>
            <person name="Miki D."/>
            <person name="Li D."/>
            <person name="Tang Q."/>
            <person name="Xiao L."/>
            <person name="Rajput S."/>
            <person name="Deng P."/>
            <person name="Jia W."/>
            <person name="Huang R."/>
            <person name="Zhang M."/>
            <person name="Sun Y."/>
            <person name="Hu J."/>
            <person name="Fu X."/>
            <person name="Schnable P.S."/>
            <person name="Li F."/>
            <person name="Zhang H."/>
            <person name="Feng B."/>
            <person name="Zhu X."/>
            <person name="Liu R."/>
            <person name="Schnable J.C."/>
            <person name="Zhu J.-K."/>
            <person name="Zhang H."/>
        </authorList>
    </citation>
    <scope>NUCLEOTIDE SEQUENCE [LARGE SCALE GENOMIC DNA]</scope>
</reference>
<dbReference type="PANTHER" id="PTHR11764:SF14">
    <property type="entry name" value="OS02G0140200 PROTEIN"/>
    <property type="match status" value="1"/>
</dbReference>
<dbReference type="Gene3D" id="1.50.10.20">
    <property type="match status" value="2"/>
</dbReference>
<dbReference type="Pfam" id="PF13243">
    <property type="entry name" value="SQHop_cyclase_C"/>
    <property type="match status" value="1"/>
</dbReference>
<dbReference type="AlphaFoldDB" id="A0A3L6QIA5"/>
<dbReference type="Proteomes" id="UP000275267">
    <property type="component" value="Unassembled WGS sequence"/>
</dbReference>
<evidence type="ECO:0000256" key="3">
    <source>
        <dbReference type="ARBA" id="ARBA00023235"/>
    </source>
</evidence>
<dbReference type="FunFam" id="1.50.10.20:FF:000002">
    <property type="entry name" value="Terpene cyclase/mutase family member"/>
    <property type="match status" value="1"/>
</dbReference>
<dbReference type="InterPro" id="IPR032697">
    <property type="entry name" value="SQ_cyclase_N"/>
</dbReference>
<dbReference type="STRING" id="4540.A0A3L6QIA5"/>
<dbReference type="InterPro" id="IPR018333">
    <property type="entry name" value="Squalene_cyclase"/>
</dbReference>
<protein>
    <recommendedName>
        <fullName evidence="8">Terpene cyclase/mutase family member</fullName>
    </recommendedName>
</protein>
<proteinExistence type="inferred from homology"/>
<name>A0A3L6QIA5_PANMI</name>
<keyword evidence="2" id="KW-0677">Repeat</keyword>
<keyword evidence="7" id="KW-1185">Reference proteome</keyword>
<evidence type="ECO:0000313" key="6">
    <source>
        <dbReference type="EMBL" id="RLM80398.1"/>
    </source>
</evidence>
<gene>
    <name evidence="6" type="ORF">C2845_PM12G02750</name>
</gene>
<dbReference type="InterPro" id="IPR008930">
    <property type="entry name" value="Terpenoid_cyclase/PrenylTrfase"/>
</dbReference>
<evidence type="ECO:0000259" key="4">
    <source>
        <dbReference type="Pfam" id="PF13243"/>
    </source>
</evidence>
<evidence type="ECO:0000259" key="5">
    <source>
        <dbReference type="Pfam" id="PF13249"/>
    </source>
</evidence>
<dbReference type="CDD" id="cd02892">
    <property type="entry name" value="SQCY_1"/>
    <property type="match status" value="1"/>
</dbReference>
<dbReference type="Pfam" id="PF13249">
    <property type="entry name" value="SQHop_cyclase_N"/>
    <property type="match status" value="1"/>
</dbReference>
<organism evidence="6 7">
    <name type="scientific">Panicum miliaceum</name>
    <name type="common">Proso millet</name>
    <name type="synonym">Broomcorn millet</name>
    <dbReference type="NCBI Taxonomy" id="4540"/>
    <lineage>
        <taxon>Eukaryota</taxon>
        <taxon>Viridiplantae</taxon>
        <taxon>Streptophyta</taxon>
        <taxon>Embryophyta</taxon>
        <taxon>Tracheophyta</taxon>
        <taxon>Spermatophyta</taxon>
        <taxon>Magnoliopsida</taxon>
        <taxon>Liliopsida</taxon>
        <taxon>Poales</taxon>
        <taxon>Poaceae</taxon>
        <taxon>PACMAD clade</taxon>
        <taxon>Panicoideae</taxon>
        <taxon>Panicodae</taxon>
        <taxon>Paniceae</taxon>
        <taxon>Panicinae</taxon>
        <taxon>Panicum</taxon>
        <taxon>Panicum sect. Panicum</taxon>
    </lineage>
</organism>
<comment type="caution">
    <text evidence="6">The sequence shown here is derived from an EMBL/GenBank/DDBJ whole genome shotgun (WGS) entry which is preliminary data.</text>
</comment>
<dbReference type="GO" id="GO:0016104">
    <property type="term" value="P:triterpenoid biosynthetic process"/>
    <property type="evidence" value="ECO:0007669"/>
    <property type="project" value="InterPro"/>
</dbReference>
<dbReference type="InterPro" id="IPR032696">
    <property type="entry name" value="SQ_cyclase_C"/>
</dbReference>
<dbReference type="PANTHER" id="PTHR11764">
    <property type="entry name" value="TERPENE CYCLASE/MUTASE FAMILY MEMBER"/>
    <property type="match status" value="1"/>
</dbReference>
<comment type="similarity">
    <text evidence="1">Belongs to the terpene cyclase/mutase family.</text>
</comment>
<dbReference type="SUPFAM" id="SSF48239">
    <property type="entry name" value="Terpenoid cyclases/Protein prenyltransferases"/>
    <property type="match status" value="2"/>
</dbReference>
<evidence type="ECO:0000256" key="1">
    <source>
        <dbReference type="ARBA" id="ARBA00009755"/>
    </source>
</evidence>
<accession>A0A3L6QIA5</accession>